<dbReference type="InterPro" id="IPR001537">
    <property type="entry name" value="SpoU_MeTrfase"/>
</dbReference>
<dbReference type="RefSeq" id="WP_108345331.1">
    <property type="nucleotide sequence ID" value="NZ_PYXZ01000007.1"/>
</dbReference>
<dbReference type="SUPFAM" id="SSF75217">
    <property type="entry name" value="alpha/beta knot"/>
    <property type="match status" value="1"/>
</dbReference>
<organism evidence="4 5">
    <name type="scientific">Nocardioides currus</name>
    <dbReference type="NCBI Taxonomy" id="2133958"/>
    <lineage>
        <taxon>Bacteria</taxon>
        <taxon>Bacillati</taxon>
        <taxon>Actinomycetota</taxon>
        <taxon>Actinomycetes</taxon>
        <taxon>Propionibacteriales</taxon>
        <taxon>Nocardioidaceae</taxon>
        <taxon>Nocardioides</taxon>
    </lineage>
</organism>
<dbReference type="InterPro" id="IPR029064">
    <property type="entry name" value="Ribosomal_eL30-like_sf"/>
</dbReference>
<dbReference type="GO" id="GO:0003723">
    <property type="term" value="F:RNA binding"/>
    <property type="evidence" value="ECO:0007669"/>
    <property type="project" value="InterPro"/>
</dbReference>
<dbReference type="GO" id="GO:0008173">
    <property type="term" value="F:RNA methyltransferase activity"/>
    <property type="evidence" value="ECO:0007669"/>
    <property type="project" value="InterPro"/>
</dbReference>
<keyword evidence="2 4" id="KW-0808">Transferase</keyword>
<protein>
    <submittedName>
        <fullName evidence="4">rRNA methyltransferase</fullName>
    </submittedName>
</protein>
<dbReference type="InterPro" id="IPR051259">
    <property type="entry name" value="rRNA_Methyltransferase"/>
</dbReference>
<dbReference type="Pfam" id="PF00588">
    <property type="entry name" value="SpoU_methylase"/>
    <property type="match status" value="1"/>
</dbReference>
<gene>
    <name evidence="4" type="ORF">C7S10_15360</name>
</gene>
<dbReference type="GO" id="GO:0032259">
    <property type="term" value="P:methylation"/>
    <property type="evidence" value="ECO:0007669"/>
    <property type="project" value="UniProtKB-KW"/>
</dbReference>
<comment type="caution">
    <text evidence="4">The sequence shown here is derived from an EMBL/GenBank/DDBJ whole genome shotgun (WGS) entry which is preliminary data.</text>
</comment>
<sequence>MAELHRIDDPADPRLADFRDLRDVELRKHLESEHGLFLAEGEKVVRRAAEAGFVPRSLLMAPRWVDGLGDVLDATDAPCYVLAEDLAEQVTGFHVHRGALASFERKPLPSVADVLAGARSVLVLEDIVDHTNVGAIFRSGAALGFDAVLLAPRCGDPLYRRAIKVGMGAVFTMPWTRLPDWYAALPALSEAGFTTVALTLADDSTPIESAVAGVDRLALVLGSEGHGLSPRWEQSADRRAIIPMREGIDSLNVAAASAVACYIAMHR</sequence>
<dbReference type="InterPro" id="IPR029026">
    <property type="entry name" value="tRNA_m1G_MTases_N"/>
</dbReference>
<feature type="domain" description="tRNA/rRNA methyltransferase SpoU type" evidence="3">
    <location>
        <begin position="121"/>
        <end position="262"/>
    </location>
</feature>
<reference evidence="4 5" key="1">
    <citation type="submission" date="2018-03" db="EMBL/GenBank/DDBJ databases">
        <authorList>
            <person name="Keele B.F."/>
        </authorList>
    </citation>
    <scope>NUCLEOTIDE SEQUENCE [LARGE SCALE GENOMIC DNA]</scope>
    <source>
        <strain evidence="4 5">IB-3</strain>
    </source>
</reference>
<keyword evidence="1 4" id="KW-0489">Methyltransferase</keyword>
<dbReference type="GO" id="GO:0006396">
    <property type="term" value="P:RNA processing"/>
    <property type="evidence" value="ECO:0007669"/>
    <property type="project" value="InterPro"/>
</dbReference>
<name>A0A2R7YUD0_9ACTN</name>
<dbReference type="SUPFAM" id="SSF55315">
    <property type="entry name" value="L30e-like"/>
    <property type="match status" value="1"/>
</dbReference>
<proteinExistence type="predicted"/>
<evidence type="ECO:0000259" key="3">
    <source>
        <dbReference type="Pfam" id="PF00588"/>
    </source>
</evidence>
<dbReference type="OrthoDB" id="3190829at2"/>
<evidence type="ECO:0000256" key="2">
    <source>
        <dbReference type="ARBA" id="ARBA00022679"/>
    </source>
</evidence>
<dbReference type="AlphaFoldDB" id="A0A2R7YUD0"/>
<dbReference type="EMBL" id="PYXZ01000007">
    <property type="protein sequence ID" value="PUA79941.1"/>
    <property type="molecule type" value="Genomic_DNA"/>
</dbReference>
<dbReference type="CDD" id="cd18095">
    <property type="entry name" value="SpoU-like_rRNA-MTase"/>
    <property type="match status" value="1"/>
</dbReference>
<evidence type="ECO:0000313" key="4">
    <source>
        <dbReference type="EMBL" id="PUA79941.1"/>
    </source>
</evidence>
<dbReference type="Proteomes" id="UP000244867">
    <property type="component" value="Unassembled WGS sequence"/>
</dbReference>
<dbReference type="Gene3D" id="3.40.1280.10">
    <property type="match status" value="1"/>
</dbReference>
<evidence type="ECO:0000313" key="5">
    <source>
        <dbReference type="Proteomes" id="UP000244867"/>
    </source>
</evidence>
<accession>A0A2R7YUD0</accession>
<dbReference type="InterPro" id="IPR029028">
    <property type="entry name" value="Alpha/beta_knot_MTases"/>
</dbReference>
<evidence type="ECO:0000256" key="1">
    <source>
        <dbReference type="ARBA" id="ARBA00022603"/>
    </source>
</evidence>
<dbReference type="Gene3D" id="3.30.1330.30">
    <property type="match status" value="1"/>
</dbReference>
<dbReference type="PANTHER" id="PTHR43191">
    <property type="entry name" value="RRNA METHYLTRANSFERASE 3"/>
    <property type="match status" value="1"/>
</dbReference>
<keyword evidence="5" id="KW-1185">Reference proteome</keyword>
<dbReference type="PANTHER" id="PTHR43191:SF12">
    <property type="entry name" value="RRNA METHYLASE"/>
    <property type="match status" value="1"/>
</dbReference>